<organism evidence="1 2">
    <name type="scientific">Pseudoalteromonas rubra</name>
    <dbReference type="NCBI Taxonomy" id="43658"/>
    <lineage>
        <taxon>Bacteria</taxon>
        <taxon>Pseudomonadati</taxon>
        <taxon>Pseudomonadota</taxon>
        <taxon>Gammaproteobacteria</taxon>
        <taxon>Alteromonadales</taxon>
        <taxon>Pseudoalteromonadaceae</taxon>
        <taxon>Pseudoalteromonas</taxon>
    </lineage>
</organism>
<proteinExistence type="predicted"/>
<evidence type="ECO:0000313" key="2">
    <source>
        <dbReference type="Proteomes" id="UP000036850"/>
    </source>
</evidence>
<sequence>MDKPFSQACENNKRPILEKIRPYVTEVTSVLEIGSGTGQHAAFFARALPHLVWQCSDLAVNHAGIQMWCEDSGAANLPAPLTLDLSSTPWPVPLVPAIYTANTLHIVSEALVEAFFTGVTRHLAPGGLLMIYGPFNYHGQFTSASNQEFDAFLRSRNPHSGIRDIEWICSLASNAALTLQEDNAMPANNRLLIFKRQ</sequence>
<accession>A0A0L0ERN0</accession>
<reference evidence="2" key="1">
    <citation type="submission" date="2015-07" db="EMBL/GenBank/DDBJ databases">
        <title>Draft genome sequence of a Pseudoalteromonas rubra strain, OCN096, isolated from Kaneohe Bay, Oahu, Hawaii.</title>
        <authorList>
            <person name="Beurmann S."/>
            <person name="Ushijima B."/>
            <person name="Belcaid M."/>
            <person name="Callahan S.M."/>
            <person name="Aeby G.S."/>
        </authorList>
    </citation>
    <scope>NUCLEOTIDE SEQUENCE [LARGE SCALE GENOMIC DNA]</scope>
    <source>
        <strain evidence="2">OCN096</strain>
    </source>
</reference>
<dbReference type="AlphaFoldDB" id="A0A0L0ERN0"/>
<dbReference type="InterPro" id="IPR029063">
    <property type="entry name" value="SAM-dependent_MTases_sf"/>
</dbReference>
<dbReference type="PANTHER" id="PTHR20974">
    <property type="entry name" value="UPF0585 PROTEIN CG18661"/>
    <property type="match status" value="1"/>
</dbReference>
<dbReference type="Pfam" id="PF06080">
    <property type="entry name" value="DUF938"/>
    <property type="match status" value="1"/>
</dbReference>
<keyword evidence="1" id="KW-0489">Methyltransferase</keyword>
<evidence type="ECO:0000313" key="1">
    <source>
        <dbReference type="EMBL" id="KNC67132.1"/>
    </source>
</evidence>
<dbReference type="PATRIC" id="fig|43658.6.peg.526"/>
<dbReference type="InterPro" id="IPR010342">
    <property type="entry name" value="DUF938"/>
</dbReference>
<dbReference type="SUPFAM" id="SSF53335">
    <property type="entry name" value="S-adenosyl-L-methionine-dependent methyltransferases"/>
    <property type="match status" value="1"/>
</dbReference>
<name>A0A0L0ERN0_9GAMM</name>
<dbReference type="GO" id="GO:0008168">
    <property type="term" value="F:methyltransferase activity"/>
    <property type="evidence" value="ECO:0007669"/>
    <property type="project" value="UniProtKB-KW"/>
</dbReference>
<dbReference type="Proteomes" id="UP000036850">
    <property type="component" value="Unassembled WGS sequence"/>
</dbReference>
<dbReference type="Gene3D" id="3.40.50.150">
    <property type="entry name" value="Vaccinia Virus protein VP39"/>
    <property type="match status" value="1"/>
</dbReference>
<dbReference type="GO" id="GO:0032259">
    <property type="term" value="P:methylation"/>
    <property type="evidence" value="ECO:0007669"/>
    <property type="project" value="UniProtKB-KW"/>
</dbReference>
<dbReference type="CDD" id="cd02440">
    <property type="entry name" value="AdoMet_MTases"/>
    <property type="match status" value="1"/>
</dbReference>
<dbReference type="OrthoDB" id="5563826at2"/>
<dbReference type="PANTHER" id="PTHR20974:SF0">
    <property type="entry name" value="UPF0585 PROTEIN CG18661"/>
    <property type="match status" value="1"/>
</dbReference>
<dbReference type="EMBL" id="LFZX01000091">
    <property type="protein sequence ID" value="KNC67132.1"/>
    <property type="molecule type" value="Genomic_DNA"/>
</dbReference>
<keyword evidence="1" id="KW-0808">Transferase</keyword>
<gene>
    <name evidence="1" type="ORF">AC626_12705</name>
</gene>
<protein>
    <submittedName>
        <fullName evidence="1">Methylase</fullName>
    </submittedName>
</protein>
<comment type="caution">
    <text evidence="1">The sequence shown here is derived from an EMBL/GenBank/DDBJ whole genome shotgun (WGS) entry which is preliminary data.</text>
</comment>